<dbReference type="KEGG" id="tpol:Mal48_09840"/>
<sequence length="64" mass="7542">MPQSLIQITDLAGINKNCLTGTVRPPEFWLKALEILTEHFFSEDFFLRNEIFMKDHKTRLDPFS</sequence>
<evidence type="ECO:0000313" key="2">
    <source>
        <dbReference type="Proteomes" id="UP000315724"/>
    </source>
</evidence>
<name>A0A517QJF0_9PLAN</name>
<accession>A0A517QJF0</accession>
<keyword evidence="2" id="KW-1185">Reference proteome</keyword>
<dbReference type="EMBL" id="CP036267">
    <property type="protein sequence ID" value="QDT31748.1"/>
    <property type="molecule type" value="Genomic_DNA"/>
</dbReference>
<evidence type="ECO:0000313" key="1">
    <source>
        <dbReference type="EMBL" id="QDT31748.1"/>
    </source>
</evidence>
<dbReference type="AlphaFoldDB" id="A0A517QJF0"/>
<dbReference type="Proteomes" id="UP000315724">
    <property type="component" value="Chromosome"/>
</dbReference>
<protein>
    <submittedName>
        <fullName evidence="1">Uncharacterized protein</fullName>
    </submittedName>
</protein>
<proteinExistence type="predicted"/>
<reference evidence="1 2" key="1">
    <citation type="submission" date="2019-02" db="EMBL/GenBank/DDBJ databases">
        <title>Deep-cultivation of Planctomycetes and their phenomic and genomic characterization uncovers novel biology.</title>
        <authorList>
            <person name="Wiegand S."/>
            <person name="Jogler M."/>
            <person name="Boedeker C."/>
            <person name="Pinto D."/>
            <person name="Vollmers J."/>
            <person name="Rivas-Marin E."/>
            <person name="Kohn T."/>
            <person name="Peeters S.H."/>
            <person name="Heuer A."/>
            <person name="Rast P."/>
            <person name="Oberbeckmann S."/>
            <person name="Bunk B."/>
            <person name="Jeske O."/>
            <person name="Meyerdierks A."/>
            <person name="Storesund J.E."/>
            <person name="Kallscheuer N."/>
            <person name="Luecker S."/>
            <person name="Lage O.M."/>
            <person name="Pohl T."/>
            <person name="Merkel B.J."/>
            <person name="Hornburger P."/>
            <person name="Mueller R.-W."/>
            <person name="Bruemmer F."/>
            <person name="Labrenz M."/>
            <person name="Spormann A.M."/>
            <person name="Op den Camp H."/>
            <person name="Overmann J."/>
            <person name="Amann R."/>
            <person name="Jetten M.S.M."/>
            <person name="Mascher T."/>
            <person name="Medema M.H."/>
            <person name="Devos D.P."/>
            <person name="Kaster A.-K."/>
            <person name="Ovreas L."/>
            <person name="Rohde M."/>
            <person name="Galperin M.Y."/>
            <person name="Jogler C."/>
        </authorList>
    </citation>
    <scope>NUCLEOTIDE SEQUENCE [LARGE SCALE GENOMIC DNA]</scope>
    <source>
        <strain evidence="1 2">Mal48</strain>
    </source>
</reference>
<organism evidence="1 2">
    <name type="scientific">Thalassoglobus polymorphus</name>
    <dbReference type="NCBI Taxonomy" id="2527994"/>
    <lineage>
        <taxon>Bacteria</taxon>
        <taxon>Pseudomonadati</taxon>
        <taxon>Planctomycetota</taxon>
        <taxon>Planctomycetia</taxon>
        <taxon>Planctomycetales</taxon>
        <taxon>Planctomycetaceae</taxon>
        <taxon>Thalassoglobus</taxon>
    </lineage>
</organism>
<gene>
    <name evidence="1" type="ORF">Mal48_09840</name>
</gene>